<evidence type="ECO:0000313" key="6">
    <source>
        <dbReference type="Proteomes" id="UP001589858"/>
    </source>
</evidence>
<protein>
    <submittedName>
        <fullName evidence="5">Lysophospholipid acyltransferase family protein</fullName>
    </submittedName>
</protein>
<feature type="domain" description="Phospholipid/glycerol acyltransferase" evidence="4">
    <location>
        <begin position="52"/>
        <end position="166"/>
    </location>
</feature>
<dbReference type="PANTHER" id="PTHR10434:SF11">
    <property type="entry name" value="1-ACYL-SN-GLYCEROL-3-PHOSPHATE ACYLTRANSFERASE"/>
    <property type="match status" value="1"/>
</dbReference>
<dbReference type="CDD" id="cd07989">
    <property type="entry name" value="LPLAT_AGPAT-like"/>
    <property type="match status" value="1"/>
</dbReference>
<dbReference type="SMART" id="SM00563">
    <property type="entry name" value="PlsC"/>
    <property type="match status" value="1"/>
</dbReference>
<dbReference type="InterPro" id="IPR002123">
    <property type="entry name" value="Plipid/glycerol_acylTrfase"/>
</dbReference>
<keyword evidence="6" id="KW-1185">Reference proteome</keyword>
<dbReference type="Pfam" id="PF01553">
    <property type="entry name" value="Acyltransferase"/>
    <property type="match status" value="1"/>
</dbReference>
<comment type="pathway">
    <text evidence="1">Lipid metabolism.</text>
</comment>
<accession>A0ABV6SD43</accession>
<keyword evidence="3 5" id="KW-0012">Acyltransferase</keyword>
<organism evidence="5 6">
    <name type="scientific">Novosphingobium clariflavum</name>
    <dbReference type="NCBI Taxonomy" id="2029884"/>
    <lineage>
        <taxon>Bacteria</taxon>
        <taxon>Pseudomonadati</taxon>
        <taxon>Pseudomonadota</taxon>
        <taxon>Alphaproteobacteria</taxon>
        <taxon>Sphingomonadales</taxon>
        <taxon>Sphingomonadaceae</taxon>
        <taxon>Novosphingobium</taxon>
    </lineage>
</organism>
<proteinExistence type="predicted"/>
<evidence type="ECO:0000259" key="4">
    <source>
        <dbReference type="SMART" id="SM00563"/>
    </source>
</evidence>
<dbReference type="RefSeq" id="WP_267219986.1">
    <property type="nucleotide sequence ID" value="NZ_JAPCWC010000005.1"/>
</dbReference>
<evidence type="ECO:0000256" key="3">
    <source>
        <dbReference type="ARBA" id="ARBA00023315"/>
    </source>
</evidence>
<dbReference type="Proteomes" id="UP001589858">
    <property type="component" value="Unassembled WGS sequence"/>
</dbReference>
<dbReference type="SUPFAM" id="SSF69593">
    <property type="entry name" value="Glycerol-3-phosphate (1)-acyltransferase"/>
    <property type="match status" value="1"/>
</dbReference>
<reference evidence="5 6" key="1">
    <citation type="submission" date="2024-09" db="EMBL/GenBank/DDBJ databases">
        <authorList>
            <person name="Sun Q."/>
            <person name="Mori K."/>
        </authorList>
    </citation>
    <scope>NUCLEOTIDE SEQUENCE [LARGE SCALE GENOMIC DNA]</scope>
    <source>
        <strain evidence="5 6">CICC 11035S</strain>
    </source>
</reference>
<comment type="caution">
    <text evidence="5">The sequence shown here is derived from an EMBL/GenBank/DDBJ whole genome shotgun (WGS) entry which is preliminary data.</text>
</comment>
<evidence type="ECO:0000313" key="5">
    <source>
        <dbReference type="EMBL" id="MFC0687186.1"/>
    </source>
</evidence>
<dbReference type="EMBL" id="JBHLTM010000085">
    <property type="protein sequence ID" value="MFC0687186.1"/>
    <property type="molecule type" value="Genomic_DNA"/>
</dbReference>
<gene>
    <name evidence="5" type="ORF">ACFFF8_21600</name>
</gene>
<sequence>MVCVMLVWLASLIGDGPMRARVRGWAHFHRLCCRWILGIGLRIEGEVPEGGVLVALRHESFFEAIDLPMLLRLPVPFPKAELMDIPGWGWAASHYGAVTVSREEGAKALRAMVSSARGFAAQGRPLAIFPEGTRVRSGVVAPLQSGFAGIYKLVNLPVVPVAVDSGRFYHRRWKKPGTVVMRFGARIETGLPREEIETRVQAAINALNPHYSAAEGAAAGG</sequence>
<evidence type="ECO:0000256" key="1">
    <source>
        <dbReference type="ARBA" id="ARBA00005189"/>
    </source>
</evidence>
<keyword evidence="2" id="KW-0808">Transferase</keyword>
<dbReference type="PANTHER" id="PTHR10434">
    <property type="entry name" value="1-ACYL-SN-GLYCEROL-3-PHOSPHATE ACYLTRANSFERASE"/>
    <property type="match status" value="1"/>
</dbReference>
<evidence type="ECO:0000256" key="2">
    <source>
        <dbReference type="ARBA" id="ARBA00022679"/>
    </source>
</evidence>
<dbReference type="GO" id="GO:0016746">
    <property type="term" value="F:acyltransferase activity"/>
    <property type="evidence" value="ECO:0007669"/>
    <property type="project" value="UniProtKB-KW"/>
</dbReference>
<name>A0ABV6SD43_9SPHN</name>